<keyword evidence="2" id="KW-1185">Reference proteome</keyword>
<gene>
    <name evidence="1" type="ORF">RPERSI_LOCUS9171</name>
</gene>
<organism evidence="1 2">
    <name type="scientific">Racocetra persica</name>
    <dbReference type="NCBI Taxonomy" id="160502"/>
    <lineage>
        <taxon>Eukaryota</taxon>
        <taxon>Fungi</taxon>
        <taxon>Fungi incertae sedis</taxon>
        <taxon>Mucoromycota</taxon>
        <taxon>Glomeromycotina</taxon>
        <taxon>Glomeromycetes</taxon>
        <taxon>Diversisporales</taxon>
        <taxon>Gigasporaceae</taxon>
        <taxon>Racocetra</taxon>
    </lineage>
</organism>
<reference evidence="1" key="1">
    <citation type="submission" date="2021-06" db="EMBL/GenBank/DDBJ databases">
        <authorList>
            <person name="Kallberg Y."/>
            <person name="Tangrot J."/>
            <person name="Rosling A."/>
        </authorList>
    </citation>
    <scope>NUCLEOTIDE SEQUENCE</scope>
    <source>
        <strain evidence="1">MA461A</strain>
    </source>
</reference>
<comment type="caution">
    <text evidence="1">The sequence shown here is derived from an EMBL/GenBank/DDBJ whole genome shotgun (WGS) entry which is preliminary data.</text>
</comment>
<name>A0ACA9NYN9_9GLOM</name>
<evidence type="ECO:0000313" key="1">
    <source>
        <dbReference type="EMBL" id="CAG8682340.1"/>
    </source>
</evidence>
<evidence type="ECO:0000313" key="2">
    <source>
        <dbReference type="Proteomes" id="UP000789920"/>
    </source>
</evidence>
<dbReference type="EMBL" id="CAJVQC010017126">
    <property type="protein sequence ID" value="CAG8682340.1"/>
    <property type="molecule type" value="Genomic_DNA"/>
</dbReference>
<sequence>MGVKGLAPFIRKQCPQYSVKRGLREYYGRVIAIDASFLMCRFVKVMEENTKQPHMIGLYNFLNEVFEYSIRPLFVFDGNPPQEKGRGDVGPLVKEMRDDWKRFLQELGLCYVEAPGEAEAQCAILEMRGLVYAVVTDDLDSIAFGTKRILTGFGKRGCNEINGEKVRELFGGREKFIEACVLSGCDYCEGMKGVGMKRALSLVREGRTSLTEEMEIAKCLLTLPKVERNLTISWARKSNESIKQTLENFNIRKNVTSFIKHYENTFSTRQLTINEYFSVSK</sequence>
<protein>
    <submittedName>
        <fullName evidence="1">9397_t:CDS:1</fullName>
    </submittedName>
</protein>
<proteinExistence type="predicted"/>
<accession>A0ACA9NYN9</accession>
<dbReference type="Proteomes" id="UP000789920">
    <property type="component" value="Unassembled WGS sequence"/>
</dbReference>